<dbReference type="Proteomes" id="UP000504638">
    <property type="component" value="Unplaced"/>
</dbReference>
<gene>
    <name evidence="1 3" type="ORF">P152DRAFT_459879</name>
</gene>
<accession>A0A6G1FYQ9</accession>
<reference evidence="3" key="3">
    <citation type="submission" date="2025-04" db="UniProtKB">
        <authorList>
            <consortium name="RefSeq"/>
        </authorList>
    </citation>
    <scope>IDENTIFICATION</scope>
    <source>
        <strain evidence="3">CBS 781.70</strain>
    </source>
</reference>
<dbReference type="EMBL" id="ML975163">
    <property type="protein sequence ID" value="KAF1811005.1"/>
    <property type="molecule type" value="Genomic_DNA"/>
</dbReference>
<organism evidence="1">
    <name type="scientific">Eremomyces bilateralis CBS 781.70</name>
    <dbReference type="NCBI Taxonomy" id="1392243"/>
    <lineage>
        <taxon>Eukaryota</taxon>
        <taxon>Fungi</taxon>
        <taxon>Dikarya</taxon>
        <taxon>Ascomycota</taxon>
        <taxon>Pezizomycotina</taxon>
        <taxon>Dothideomycetes</taxon>
        <taxon>Dothideomycetes incertae sedis</taxon>
        <taxon>Eremomycetales</taxon>
        <taxon>Eremomycetaceae</taxon>
        <taxon>Eremomyces</taxon>
    </lineage>
</organism>
<name>A0A6G1FYQ9_9PEZI</name>
<dbReference type="GeneID" id="54420343"/>
<proteinExistence type="predicted"/>
<sequence length="53" mass="5828">MRCSPVVVMLVLDENCLSSVPVRERPVCGSQLPVFFVGSRGGPSSFIKLTEFR</sequence>
<keyword evidence="2" id="KW-1185">Reference proteome</keyword>
<dbReference type="RefSeq" id="XP_033532636.1">
    <property type="nucleotide sequence ID" value="XM_033679773.1"/>
</dbReference>
<reference evidence="1 3" key="1">
    <citation type="submission" date="2020-01" db="EMBL/GenBank/DDBJ databases">
        <authorList>
            <consortium name="DOE Joint Genome Institute"/>
            <person name="Haridas S."/>
            <person name="Albert R."/>
            <person name="Binder M."/>
            <person name="Bloem J."/>
            <person name="Labutti K."/>
            <person name="Salamov A."/>
            <person name="Andreopoulos B."/>
            <person name="Baker S.E."/>
            <person name="Barry K."/>
            <person name="Bills G."/>
            <person name="Bluhm B.H."/>
            <person name="Cannon C."/>
            <person name="Castanera R."/>
            <person name="Culley D.E."/>
            <person name="Daum C."/>
            <person name="Ezra D."/>
            <person name="Gonzalez J.B."/>
            <person name="Henrissat B."/>
            <person name="Kuo A."/>
            <person name="Liang C."/>
            <person name="Lipzen A."/>
            <person name="Lutzoni F."/>
            <person name="Magnuson J."/>
            <person name="Mondo S."/>
            <person name="Nolan M."/>
            <person name="Ohm R."/>
            <person name="Pangilinan J."/>
            <person name="Park H.-J."/>
            <person name="Ramirez L."/>
            <person name="Alfaro M."/>
            <person name="Sun H."/>
            <person name="Tritt A."/>
            <person name="Yoshinaga Y."/>
            <person name="Zwiers L.-H."/>
            <person name="Turgeon B.G."/>
            <person name="Goodwin S.B."/>
            <person name="Spatafora J.W."/>
            <person name="Crous P.W."/>
            <person name="Grigoriev I.V."/>
        </authorList>
    </citation>
    <scope>NUCLEOTIDE SEQUENCE</scope>
    <source>
        <strain evidence="1 3">CBS 781.70</strain>
    </source>
</reference>
<protein>
    <submittedName>
        <fullName evidence="1 3">Uncharacterized protein</fullName>
    </submittedName>
</protein>
<evidence type="ECO:0000313" key="1">
    <source>
        <dbReference type="EMBL" id="KAF1811005.1"/>
    </source>
</evidence>
<dbReference type="AlphaFoldDB" id="A0A6G1FYQ9"/>
<evidence type="ECO:0000313" key="2">
    <source>
        <dbReference type="Proteomes" id="UP000504638"/>
    </source>
</evidence>
<evidence type="ECO:0000313" key="3">
    <source>
        <dbReference type="RefSeq" id="XP_033532636.1"/>
    </source>
</evidence>
<reference evidence="3" key="2">
    <citation type="submission" date="2020-04" db="EMBL/GenBank/DDBJ databases">
        <authorList>
            <consortium name="NCBI Genome Project"/>
        </authorList>
    </citation>
    <scope>NUCLEOTIDE SEQUENCE</scope>
    <source>
        <strain evidence="3">CBS 781.70</strain>
    </source>
</reference>